<dbReference type="Gene3D" id="1.10.10.60">
    <property type="entry name" value="Homeodomain-like"/>
    <property type="match status" value="2"/>
</dbReference>
<dbReference type="InterPro" id="IPR017884">
    <property type="entry name" value="SANT_dom"/>
</dbReference>
<evidence type="ECO:0000259" key="8">
    <source>
        <dbReference type="PROSITE" id="PS51293"/>
    </source>
</evidence>
<organism evidence="10 11">
    <name type="scientific">Vitis rotundifolia</name>
    <name type="common">Muscadine grape</name>
    <dbReference type="NCBI Taxonomy" id="103349"/>
    <lineage>
        <taxon>Eukaryota</taxon>
        <taxon>Viridiplantae</taxon>
        <taxon>Streptophyta</taxon>
        <taxon>Embryophyta</taxon>
        <taxon>Tracheophyta</taxon>
        <taxon>Spermatophyta</taxon>
        <taxon>Magnoliopsida</taxon>
        <taxon>eudicotyledons</taxon>
        <taxon>Gunneridae</taxon>
        <taxon>Pentapetalae</taxon>
        <taxon>rosids</taxon>
        <taxon>Vitales</taxon>
        <taxon>Vitaceae</taxon>
        <taxon>Viteae</taxon>
        <taxon>Vitis</taxon>
    </lineage>
</organism>
<evidence type="ECO:0000256" key="4">
    <source>
        <dbReference type="ARBA" id="ARBA00023163"/>
    </source>
</evidence>
<dbReference type="PROSITE" id="PS51293">
    <property type="entry name" value="SANT"/>
    <property type="match status" value="2"/>
</dbReference>
<dbReference type="EMBL" id="JARBHA010000013">
    <property type="protein sequence ID" value="KAJ9684489.1"/>
    <property type="molecule type" value="Genomic_DNA"/>
</dbReference>
<sequence>METLYPASHISTSNWWLQDSNSTLWTKEENKRFERALAIYDENSPDRWVKVAEMIPGKTVWDVIQQYKILEEDVNDIEAGMLPIRGYLAPSFTLELVENRGLDALRKRTATMVRASDQERKKGVPWTEDEHRRFLMGLIKHGKGDWRNISRNFVISKTPTQVASHAQKYFARQLSGGKDKRRPSIHDITTVNLTDTTPSENNKSPSLHHSTALQSQQKSTGAPKGILDWDHSNDGALMVFNSTHGNLFMPSTYEVASFGAHHGAHIVPRNPVFQIQSARHQVRG</sequence>
<evidence type="ECO:0000256" key="3">
    <source>
        <dbReference type="ARBA" id="ARBA00023125"/>
    </source>
</evidence>
<evidence type="ECO:0000256" key="5">
    <source>
        <dbReference type="ARBA" id="ARBA00023242"/>
    </source>
</evidence>
<evidence type="ECO:0000313" key="10">
    <source>
        <dbReference type="EMBL" id="KAJ9684489.1"/>
    </source>
</evidence>
<evidence type="ECO:0000259" key="9">
    <source>
        <dbReference type="PROSITE" id="PS51294"/>
    </source>
</evidence>
<accession>A0AA39DHU3</accession>
<feature type="compositionally biased region" description="Polar residues" evidence="6">
    <location>
        <begin position="192"/>
        <end position="220"/>
    </location>
</feature>
<dbReference type="GO" id="GO:0003677">
    <property type="term" value="F:DNA binding"/>
    <property type="evidence" value="ECO:0007669"/>
    <property type="project" value="UniProtKB-KW"/>
</dbReference>
<keyword evidence="3" id="KW-0238">DNA-binding</keyword>
<name>A0AA39DHU3_VITRO</name>
<dbReference type="InterPro" id="IPR001005">
    <property type="entry name" value="SANT/Myb"/>
</dbReference>
<feature type="domain" description="SANT" evidence="8">
    <location>
        <begin position="25"/>
        <end position="75"/>
    </location>
</feature>
<dbReference type="Pfam" id="PF23082">
    <property type="entry name" value="Myb_DNA-binding_2"/>
    <property type="match status" value="1"/>
</dbReference>
<dbReference type="SMART" id="SM00717">
    <property type="entry name" value="SANT"/>
    <property type="match status" value="2"/>
</dbReference>
<dbReference type="PROSITE" id="PS50090">
    <property type="entry name" value="MYB_LIKE"/>
    <property type="match status" value="1"/>
</dbReference>
<evidence type="ECO:0000256" key="1">
    <source>
        <dbReference type="ARBA" id="ARBA00004123"/>
    </source>
</evidence>
<dbReference type="CDD" id="cd00167">
    <property type="entry name" value="SANT"/>
    <property type="match status" value="2"/>
</dbReference>
<comment type="subcellular location">
    <subcellularLocation>
        <location evidence="1">Nucleus</location>
    </subcellularLocation>
</comment>
<evidence type="ECO:0000313" key="11">
    <source>
        <dbReference type="Proteomes" id="UP001168098"/>
    </source>
</evidence>
<keyword evidence="4" id="KW-0804">Transcription</keyword>
<keyword evidence="5" id="KW-0539">Nucleus</keyword>
<comment type="caution">
    <text evidence="10">The sequence shown here is derived from an EMBL/GenBank/DDBJ whole genome shotgun (WGS) entry which is preliminary data.</text>
</comment>
<dbReference type="PANTHER" id="PTHR44042:SF6">
    <property type="entry name" value="DUPLICATED HOMEODOMAIN-LIKE SUPERFAMILY PROTEIN"/>
    <property type="match status" value="1"/>
</dbReference>
<protein>
    <submittedName>
        <fullName evidence="10">Uncharacterized protein</fullName>
    </submittedName>
</protein>
<feature type="domain" description="SANT" evidence="8">
    <location>
        <begin position="126"/>
        <end position="174"/>
    </location>
</feature>
<dbReference type="GO" id="GO:0005634">
    <property type="term" value="C:nucleus"/>
    <property type="evidence" value="ECO:0007669"/>
    <property type="project" value="UniProtKB-SubCell"/>
</dbReference>
<dbReference type="FunFam" id="1.10.10.60:FF:000009">
    <property type="entry name" value="transcription factor MYB1R1"/>
    <property type="match status" value="1"/>
</dbReference>
<evidence type="ECO:0000256" key="6">
    <source>
        <dbReference type="SAM" id="MobiDB-lite"/>
    </source>
</evidence>
<evidence type="ECO:0000259" key="7">
    <source>
        <dbReference type="PROSITE" id="PS50090"/>
    </source>
</evidence>
<proteinExistence type="predicted"/>
<dbReference type="InterPro" id="IPR017930">
    <property type="entry name" value="Myb_dom"/>
</dbReference>
<dbReference type="AlphaFoldDB" id="A0AA39DHU3"/>
<feature type="domain" description="HTH myb-type" evidence="9">
    <location>
        <begin position="118"/>
        <end position="174"/>
    </location>
</feature>
<dbReference type="PROSITE" id="PS51294">
    <property type="entry name" value="HTH_MYB"/>
    <property type="match status" value="1"/>
</dbReference>
<dbReference type="FunFam" id="1.10.10.60:FF:000154">
    <property type="entry name" value="Transcription factor SRM1"/>
    <property type="match status" value="1"/>
</dbReference>
<keyword evidence="2" id="KW-0805">Transcription regulation</keyword>
<feature type="domain" description="Myb-like" evidence="7">
    <location>
        <begin position="118"/>
        <end position="170"/>
    </location>
</feature>
<keyword evidence="11" id="KW-1185">Reference proteome</keyword>
<dbReference type="NCBIfam" id="TIGR01557">
    <property type="entry name" value="myb_SHAQKYF"/>
    <property type="match status" value="1"/>
</dbReference>
<reference evidence="10 11" key="1">
    <citation type="journal article" date="2023" name="BMC Biotechnol.">
        <title>Vitis rotundifolia cv Carlos genome sequencing.</title>
        <authorList>
            <person name="Huff M."/>
            <person name="Hulse-Kemp A."/>
            <person name="Scheffler B."/>
            <person name="Youngblood R."/>
            <person name="Simpson S."/>
            <person name="Babiker E."/>
            <person name="Staton M."/>
        </authorList>
    </citation>
    <scope>NUCLEOTIDE SEQUENCE [LARGE SCALE GENOMIC DNA]</scope>
    <source>
        <tissue evidence="10">Leaf</tissue>
    </source>
</reference>
<dbReference type="Pfam" id="PF00249">
    <property type="entry name" value="Myb_DNA-binding"/>
    <property type="match status" value="1"/>
</dbReference>
<gene>
    <name evidence="10" type="ORF">PVL29_016790</name>
</gene>
<evidence type="ECO:0000256" key="2">
    <source>
        <dbReference type="ARBA" id="ARBA00023015"/>
    </source>
</evidence>
<dbReference type="SUPFAM" id="SSF46689">
    <property type="entry name" value="Homeodomain-like"/>
    <property type="match status" value="2"/>
</dbReference>
<dbReference type="InterPro" id="IPR009057">
    <property type="entry name" value="Homeodomain-like_sf"/>
</dbReference>
<feature type="region of interest" description="Disordered" evidence="6">
    <location>
        <begin position="192"/>
        <end position="227"/>
    </location>
</feature>
<dbReference type="Proteomes" id="UP001168098">
    <property type="component" value="Unassembled WGS sequence"/>
</dbReference>
<dbReference type="InterPro" id="IPR006447">
    <property type="entry name" value="Myb_dom_plants"/>
</dbReference>
<dbReference type="PANTHER" id="PTHR44042">
    <property type="entry name" value="DUPLICATED HOMEODOMAIN-LIKE SUPERFAMILY PROTEIN-RELATED"/>
    <property type="match status" value="1"/>
</dbReference>